<dbReference type="Proteomes" id="UP000694864">
    <property type="component" value="Chromosome 8"/>
</dbReference>
<dbReference type="Gene3D" id="3.60.40.10">
    <property type="entry name" value="PPM-type phosphatase domain"/>
    <property type="match status" value="1"/>
</dbReference>
<dbReference type="InterPro" id="IPR036457">
    <property type="entry name" value="PPM-type-like_dom_sf"/>
</dbReference>
<reference evidence="3" key="2">
    <citation type="submission" date="2025-08" db="UniProtKB">
        <authorList>
            <consortium name="RefSeq"/>
        </authorList>
    </citation>
    <scope>IDENTIFICATION</scope>
    <source>
        <tissue evidence="3">Leaf</tissue>
    </source>
</reference>
<dbReference type="InterPro" id="IPR015655">
    <property type="entry name" value="PP2C"/>
</dbReference>
<reference evidence="2" key="1">
    <citation type="journal article" date="2014" name="Nat. Commun.">
        <title>The emerging biofuel crop Camelina sativa retains a highly undifferentiated hexaploid genome structure.</title>
        <authorList>
            <person name="Kagale S."/>
            <person name="Koh C."/>
            <person name="Nixon J."/>
            <person name="Bollina V."/>
            <person name="Clarke W.E."/>
            <person name="Tuteja R."/>
            <person name="Spillane C."/>
            <person name="Robinson S.J."/>
            <person name="Links M.G."/>
            <person name="Clarke C."/>
            <person name="Higgins E.E."/>
            <person name="Huebert T."/>
            <person name="Sharpe A.G."/>
            <person name="Parkin I.A."/>
        </authorList>
    </citation>
    <scope>NUCLEOTIDE SEQUENCE [LARGE SCALE GENOMIC DNA]</scope>
    <source>
        <strain evidence="2">cv. DH55</strain>
    </source>
</reference>
<dbReference type="Pfam" id="PF00481">
    <property type="entry name" value="PP2C"/>
    <property type="match status" value="1"/>
</dbReference>
<dbReference type="SUPFAM" id="SSF109905">
    <property type="entry name" value="Surp module (SWAP domain)"/>
    <property type="match status" value="1"/>
</dbReference>
<sequence length="454" mass="51399">MKKSFTDSRHRFYGQLTLGYSKVLLRSQKVKKMGTSTATILIDGFFNLLRQVLGKEEDEQGVEMGMIDLHAFEYFVNMEYNDWDQPPMRSHKTQPDSTYDPARITTLKLRPQTHDAEPISFPLLPDQGITRKELDIIKLTAQFVSVFGMCFGQELMKSAFMKPELEPFFDLLGISREKSSISEETLRAAFSATEEGFLTLVRRTCGLKPLIAAVGSCCLVGVIWKGTLLIANVGDSRAVLGSSNRSNKIVAEQLTSDHNAALEEVRQELRSLHPDDSHIVVLKHGVWRIKGIIQVSKSIGDAYLKRPEFSLDPSFPRFHLAERLQRPVLSAEPSVYTRVLQTSDKFVIFASDGLWEHMTNQQAVDIVNKNPRPGIARKLVRRAMNIAAKKREMSYDDLKKVERGVRRFFHDDITVVVIFIDNELLMVEKATVPELSIKGFSHTVGPSKFSIFFS</sequence>
<evidence type="ECO:0000313" key="3">
    <source>
        <dbReference type="RefSeq" id="XP_010423307.1"/>
    </source>
</evidence>
<proteinExistence type="predicted"/>
<protein>
    <submittedName>
        <fullName evidence="3">Probable protein phosphatase 2C 68 isoform X2</fullName>
    </submittedName>
</protein>
<gene>
    <name evidence="3" type="primary">LOC104708430</name>
</gene>
<name>A0ABM0TAH3_CAMSA</name>
<dbReference type="RefSeq" id="XP_010423307.1">
    <property type="nucleotide sequence ID" value="XM_010425005.2"/>
</dbReference>
<dbReference type="InterPro" id="IPR035967">
    <property type="entry name" value="SWAP/Surp_sf"/>
</dbReference>
<dbReference type="SMART" id="SM00332">
    <property type="entry name" value="PP2Cc"/>
    <property type="match status" value="1"/>
</dbReference>
<dbReference type="PANTHER" id="PTHR47992">
    <property type="entry name" value="PROTEIN PHOSPHATASE"/>
    <property type="match status" value="1"/>
</dbReference>
<dbReference type="CDD" id="cd00143">
    <property type="entry name" value="PP2Cc"/>
    <property type="match status" value="1"/>
</dbReference>
<accession>A0ABM0TAH3</accession>
<evidence type="ECO:0000259" key="1">
    <source>
        <dbReference type="PROSITE" id="PS51746"/>
    </source>
</evidence>
<evidence type="ECO:0000313" key="2">
    <source>
        <dbReference type="Proteomes" id="UP000694864"/>
    </source>
</evidence>
<feature type="domain" description="PPM-type phosphatase" evidence="1">
    <location>
        <begin position="143"/>
        <end position="420"/>
    </location>
</feature>
<dbReference type="PROSITE" id="PS51746">
    <property type="entry name" value="PPM_2"/>
    <property type="match status" value="1"/>
</dbReference>
<dbReference type="SUPFAM" id="SSF81606">
    <property type="entry name" value="PP2C-like"/>
    <property type="match status" value="1"/>
</dbReference>
<dbReference type="GeneID" id="104708430"/>
<keyword evidence="2" id="KW-1185">Reference proteome</keyword>
<organism evidence="2 3">
    <name type="scientific">Camelina sativa</name>
    <name type="common">False flax</name>
    <name type="synonym">Myagrum sativum</name>
    <dbReference type="NCBI Taxonomy" id="90675"/>
    <lineage>
        <taxon>Eukaryota</taxon>
        <taxon>Viridiplantae</taxon>
        <taxon>Streptophyta</taxon>
        <taxon>Embryophyta</taxon>
        <taxon>Tracheophyta</taxon>
        <taxon>Spermatophyta</taxon>
        <taxon>Magnoliopsida</taxon>
        <taxon>eudicotyledons</taxon>
        <taxon>Gunneridae</taxon>
        <taxon>Pentapetalae</taxon>
        <taxon>rosids</taxon>
        <taxon>malvids</taxon>
        <taxon>Brassicales</taxon>
        <taxon>Brassicaceae</taxon>
        <taxon>Camelineae</taxon>
        <taxon>Camelina</taxon>
    </lineage>
</organism>
<dbReference type="InterPro" id="IPR001932">
    <property type="entry name" value="PPM-type_phosphatase-like_dom"/>
</dbReference>